<dbReference type="Gene3D" id="2.40.420.20">
    <property type="match status" value="1"/>
</dbReference>
<dbReference type="RefSeq" id="WP_272142647.1">
    <property type="nucleotide sequence ID" value="NZ_JAQNDM010000002.1"/>
</dbReference>
<comment type="similarity">
    <text evidence="1">Belongs to the membrane fusion protein (MFP) (TC 8.A.1) family.</text>
</comment>
<feature type="coiled-coil region" evidence="2">
    <location>
        <begin position="158"/>
        <end position="185"/>
    </location>
</feature>
<dbReference type="Pfam" id="PF25954">
    <property type="entry name" value="Beta-barrel_RND_2"/>
    <property type="match status" value="1"/>
</dbReference>
<name>A0ABT5DFR3_9BACT</name>
<gene>
    <name evidence="6" type="ORF">POL68_28895</name>
</gene>
<reference evidence="6 7" key="1">
    <citation type="submission" date="2022-11" db="EMBL/GenBank/DDBJ databases">
        <title>Minimal conservation of predation-associated metabolite biosynthetic gene clusters underscores biosynthetic potential of Myxococcota including descriptions for ten novel species: Archangium lansinium sp. nov., Myxococcus landrumus sp. nov., Nannocystis bai.</title>
        <authorList>
            <person name="Ahearne A."/>
            <person name="Stevens C."/>
            <person name="Dowd S."/>
        </authorList>
    </citation>
    <scope>NUCLEOTIDE SEQUENCE [LARGE SCALE GENOMIC DNA]</scope>
    <source>
        <strain evidence="6 7">NCWAL01</strain>
    </source>
</reference>
<evidence type="ECO:0000256" key="2">
    <source>
        <dbReference type="SAM" id="Coils"/>
    </source>
</evidence>
<evidence type="ECO:0000259" key="5">
    <source>
        <dbReference type="Pfam" id="PF25954"/>
    </source>
</evidence>
<evidence type="ECO:0000313" key="6">
    <source>
        <dbReference type="EMBL" id="MDC0712515.1"/>
    </source>
</evidence>
<dbReference type="NCBIfam" id="TIGR01730">
    <property type="entry name" value="RND_mfp"/>
    <property type="match status" value="1"/>
</dbReference>
<protein>
    <submittedName>
        <fullName evidence="6">Efflux RND transporter periplasmic adaptor subunit</fullName>
    </submittedName>
</protein>
<proteinExistence type="inferred from homology"/>
<keyword evidence="7" id="KW-1185">Reference proteome</keyword>
<dbReference type="Pfam" id="PF25917">
    <property type="entry name" value="BSH_RND"/>
    <property type="match status" value="1"/>
</dbReference>
<dbReference type="Gene3D" id="2.40.30.170">
    <property type="match status" value="1"/>
</dbReference>
<dbReference type="InterPro" id="IPR058792">
    <property type="entry name" value="Beta-barrel_RND_2"/>
</dbReference>
<evidence type="ECO:0000256" key="3">
    <source>
        <dbReference type="SAM" id="MobiDB-lite"/>
    </source>
</evidence>
<dbReference type="EMBL" id="JAQNDM010000002">
    <property type="protein sequence ID" value="MDC0712515.1"/>
    <property type="molecule type" value="Genomic_DNA"/>
</dbReference>
<evidence type="ECO:0000259" key="4">
    <source>
        <dbReference type="Pfam" id="PF25917"/>
    </source>
</evidence>
<comment type="caution">
    <text evidence="6">The sequence shown here is derived from an EMBL/GenBank/DDBJ whole genome shotgun (WGS) entry which is preliminary data.</text>
</comment>
<dbReference type="Proteomes" id="UP001221838">
    <property type="component" value="Unassembled WGS sequence"/>
</dbReference>
<sequence length="395" mass="41850">MRQVLGWCLPALRPRWRKIALVGVLGLPCLLSCNGPEDKAAPAPEAEAPVVLGPENVMHAETRKLASGPVISGALQARHTAALRAEVGGVVLDVKVEQGQPVKRGELLARINDAGLKEQQIAARLAVRVAESSLEVAQSEEERNAKLARAEIITPRDHERAQLQRENAQAQLSEARARYSLAQEQLGHTLVTAPFAGVVSEQQVNAGDTVTLGSPLLTVVDPTNLRLVAAVPAEFASHLQTGAHVDFRISGHGDRNFTGTIEYINPVVDPATGQVRISVAIPNEGQTLLGGLFAQGRVASETRRALAVPVDAVNLSGTQPSVLRLMNGKVEQVPVELGLSDDVAQWVEVRSGLQEGDTVVMGSARDLATGTSVELSAAPARHEEPAQGSLPPPPR</sequence>
<dbReference type="Gene3D" id="1.10.287.470">
    <property type="entry name" value="Helix hairpin bin"/>
    <property type="match status" value="1"/>
</dbReference>
<evidence type="ECO:0000256" key="1">
    <source>
        <dbReference type="ARBA" id="ARBA00009477"/>
    </source>
</evidence>
<keyword evidence="2" id="KW-0175">Coiled coil</keyword>
<dbReference type="InterPro" id="IPR058625">
    <property type="entry name" value="MdtA-like_BSH"/>
</dbReference>
<organism evidence="6 7">
    <name type="scientific">Stigmatella ashevillensis</name>
    <dbReference type="NCBI Taxonomy" id="2995309"/>
    <lineage>
        <taxon>Bacteria</taxon>
        <taxon>Pseudomonadati</taxon>
        <taxon>Myxococcota</taxon>
        <taxon>Myxococcia</taxon>
        <taxon>Myxococcales</taxon>
        <taxon>Cystobacterineae</taxon>
        <taxon>Archangiaceae</taxon>
        <taxon>Stigmatella</taxon>
    </lineage>
</organism>
<dbReference type="Gene3D" id="2.40.50.100">
    <property type="match status" value="1"/>
</dbReference>
<dbReference type="PANTHER" id="PTHR30469:SF38">
    <property type="entry name" value="HLYD FAMILY SECRETION PROTEIN"/>
    <property type="match status" value="1"/>
</dbReference>
<dbReference type="InterPro" id="IPR006143">
    <property type="entry name" value="RND_pump_MFP"/>
</dbReference>
<feature type="domain" description="CusB-like beta-barrel" evidence="5">
    <location>
        <begin position="227"/>
        <end position="301"/>
    </location>
</feature>
<feature type="domain" description="Multidrug resistance protein MdtA-like barrel-sandwich hybrid" evidence="4">
    <location>
        <begin position="80"/>
        <end position="220"/>
    </location>
</feature>
<evidence type="ECO:0000313" key="7">
    <source>
        <dbReference type="Proteomes" id="UP001221838"/>
    </source>
</evidence>
<dbReference type="SUPFAM" id="SSF111369">
    <property type="entry name" value="HlyD-like secretion proteins"/>
    <property type="match status" value="1"/>
</dbReference>
<dbReference type="PANTHER" id="PTHR30469">
    <property type="entry name" value="MULTIDRUG RESISTANCE PROTEIN MDTA"/>
    <property type="match status" value="1"/>
</dbReference>
<feature type="region of interest" description="Disordered" evidence="3">
    <location>
        <begin position="370"/>
        <end position="395"/>
    </location>
</feature>
<accession>A0ABT5DFR3</accession>